<dbReference type="Gene3D" id="1.10.3210.10">
    <property type="entry name" value="Hypothetical protein af1432"/>
    <property type="match status" value="1"/>
</dbReference>
<dbReference type="EMBL" id="AP014808">
    <property type="protein sequence ID" value="BAQ57652.1"/>
    <property type="molecule type" value="Genomic_DNA"/>
</dbReference>
<feature type="domain" description="Ppx/GppA phosphatase C-terminal" evidence="2">
    <location>
        <begin position="318"/>
        <end position="466"/>
    </location>
</feature>
<evidence type="ECO:0000313" key="3">
    <source>
        <dbReference type="EMBL" id="BAQ57652.1"/>
    </source>
</evidence>
<reference evidence="3 5" key="1">
    <citation type="submission" date="2015-03" db="EMBL/GenBank/DDBJ databases">
        <title>Complete genome sequence of Lactobacillus acetotolerans NBRC 13120.</title>
        <authorList>
            <person name="Toh H."/>
            <person name="Morita H."/>
            <person name="Fujita N."/>
        </authorList>
    </citation>
    <scope>NUCLEOTIDE SEQUENCE [LARGE SCALE GENOMIC DNA]</scope>
    <source>
        <strain evidence="3 5">NBRC 13120</strain>
    </source>
</reference>
<dbReference type="Gene3D" id="3.30.420.150">
    <property type="entry name" value="Exopolyphosphatase. Domain 2"/>
    <property type="match status" value="1"/>
</dbReference>
<dbReference type="SUPFAM" id="SSF53067">
    <property type="entry name" value="Actin-like ATPase domain"/>
    <property type="match status" value="1"/>
</dbReference>
<dbReference type="RefSeq" id="WP_056970468.1">
    <property type="nucleotide sequence ID" value="NZ_AP014808.1"/>
</dbReference>
<gene>
    <name evidence="4" type="ORF">LA749_06340</name>
    <name evidence="3" type="ORF">LBAT_1263</name>
</gene>
<name>A0A0D6A4B6_9LACO</name>
<organism evidence="3 5">
    <name type="scientific">Lactobacillus acetotolerans</name>
    <dbReference type="NCBI Taxonomy" id="1600"/>
    <lineage>
        <taxon>Bacteria</taxon>
        <taxon>Bacillati</taxon>
        <taxon>Bacillota</taxon>
        <taxon>Bacilli</taxon>
        <taxon>Lactobacillales</taxon>
        <taxon>Lactobacillaceae</taxon>
        <taxon>Lactobacillus</taxon>
    </lineage>
</organism>
<dbReference type="GeneID" id="78212604"/>
<dbReference type="AlphaFoldDB" id="A0A0D6A4B6"/>
<dbReference type="PATRIC" id="fig|1600.4.peg.1288"/>
<dbReference type="Gene3D" id="3.30.420.40">
    <property type="match status" value="1"/>
</dbReference>
<evidence type="ECO:0000313" key="5">
    <source>
        <dbReference type="Proteomes" id="UP000035709"/>
    </source>
</evidence>
<evidence type="ECO:0000313" key="6">
    <source>
        <dbReference type="Proteomes" id="UP000325393"/>
    </source>
</evidence>
<comment type="similarity">
    <text evidence="1">Belongs to the GppA/Ppx family.</text>
</comment>
<accession>A0A0D6A4B6</accession>
<dbReference type="STRING" id="1600.LBAT_1263"/>
<sequence length="509" mass="58259">MRKKLFGLIYMSSYKIQLNIVNLKDLSILEKVDSPSFVQAKSNERVFEQDMGKICSAIDGFKEKLKEYKVKNFKFFGNRQLIDDVSASYIADQIQVRTGWKINWLNGEQVVYNKVLGGISCFSEVQQERMEKFPIYILSLGSAMMNLSLFKNNKFVATWNLPLGPREIREIAKVTNETPNNPIDVMSDYIGAKIDHLARQIKASPNSALVIQHADALSNYFLHRDDSVTRISESDLNEFFSKTLEMPYENLVQDYQLEPAVAEHTVPNIVAIREFVKLLAPKEIYVTDISVITGLLIQEASKGKALKKQYGDIVMTFAQNMSQRYLVDQDHANAVKKFALHIFDRLRKIHLLPENDRHLLAIAATVDDVGSFINQISRYEQSARILEANKIIGLSDRENQIVTEITRYQSDEDGPEIGDHHYRNLSPEVQLTVAKLTAILRLATALDASHKQKIRRIIVSLKKEDQLIIHAVTNSDITLERWYFNKRASLFEEVFGIKVSLKQEGMNRK</sequence>
<dbReference type="GO" id="GO:0016462">
    <property type="term" value="F:pyrophosphatase activity"/>
    <property type="evidence" value="ECO:0007669"/>
    <property type="project" value="TreeGrafter"/>
</dbReference>
<dbReference type="OrthoDB" id="9814545at2"/>
<dbReference type="Proteomes" id="UP000035709">
    <property type="component" value="Chromosome"/>
</dbReference>
<dbReference type="InterPro" id="IPR048950">
    <property type="entry name" value="Ppx_GppA_C"/>
</dbReference>
<dbReference type="EMBL" id="CP044496">
    <property type="protein sequence ID" value="QFG51634.1"/>
    <property type="molecule type" value="Genomic_DNA"/>
</dbReference>
<dbReference type="InterPro" id="IPR043129">
    <property type="entry name" value="ATPase_NBD"/>
</dbReference>
<dbReference type="PANTHER" id="PTHR30005:SF0">
    <property type="entry name" value="RETROGRADE REGULATION PROTEIN 2"/>
    <property type="match status" value="1"/>
</dbReference>
<proteinExistence type="inferred from homology"/>
<dbReference type="Proteomes" id="UP000325393">
    <property type="component" value="Chromosome"/>
</dbReference>
<keyword evidence="5" id="KW-1185">Reference proteome</keyword>
<evidence type="ECO:0000256" key="1">
    <source>
        <dbReference type="ARBA" id="ARBA00007125"/>
    </source>
</evidence>
<dbReference type="Pfam" id="PF21447">
    <property type="entry name" value="Ppx-GppA_III"/>
    <property type="match status" value="1"/>
</dbReference>
<dbReference type="PANTHER" id="PTHR30005">
    <property type="entry name" value="EXOPOLYPHOSPHATASE"/>
    <property type="match status" value="1"/>
</dbReference>
<protein>
    <submittedName>
        <fullName evidence="3">Exopolyphosphatase</fullName>
    </submittedName>
</protein>
<dbReference type="InterPro" id="IPR050273">
    <property type="entry name" value="GppA/Ppx_hydrolase"/>
</dbReference>
<evidence type="ECO:0000259" key="2">
    <source>
        <dbReference type="Pfam" id="PF21447"/>
    </source>
</evidence>
<evidence type="ECO:0000313" key="4">
    <source>
        <dbReference type="EMBL" id="QFG51634.1"/>
    </source>
</evidence>
<reference evidence="4 6" key="2">
    <citation type="submission" date="2019-09" db="EMBL/GenBank/DDBJ databases">
        <title>Genome sequencing of Lactobacillus acetotolerans.</title>
        <authorList>
            <person name="Kim K."/>
        </authorList>
    </citation>
    <scope>NUCLEOTIDE SEQUENCE [LARGE SCALE GENOMIC DNA]</scope>
    <source>
        <strain evidence="4 6">LA749</strain>
    </source>
</reference>
<dbReference type="KEGG" id="lae:LBAT_1263"/>
<dbReference type="SUPFAM" id="SSF109604">
    <property type="entry name" value="HD-domain/PDEase-like"/>
    <property type="match status" value="1"/>
</dbReference>